<evidence type="ECO:0000313" key="2">
    <source>
        <dbReference type="Proteomes" id="UP000241158"/>
    </source>
</evidence>
<dbReference type="OrthoDB" id="7774794at2"/>
<keyword evidence="2" id="KW-1185">Reference proteome</keyword>
<gene>
    <name evidence="1" type="ORF">CU100_17790</name>
</gene>
<dbReference type="EMBL" id="PGGN01000003">
    <property type="protein sequence ID" value="PSH57111.1"/>
    <property type="molecule type" value="Genomic_DNA"/>
</dbReference>
<protein>
    <submittedName>
        <fullName evidence="1">Uncharacterized protein</fullName>
    </submittedName>
</protein>
<reference evidence="2" key="1">
    <citation type="submission" date="2017-11" db="EMBL/GenBank/DDBJ databases">
        <authorList>
            <person name="Kuznetsova I."/>
            <person name="Sazanova A."/>
            <person name="Chirak E."/>
            <person name="Safronova V."/>
            <person name="Willems A."/>
        </authorList>
    </citation>
    <scope>NUCLEOTIDE SEQUENCE [LARGE SCALE GENOMIC DNA]</scope>
    <source>
        <strain evidence="2">PEPV15</strain>
    </source>
</reference>
<accession>A0A2P7ASA9</accession>
<evidence type="ECO:0000313" key="1">
    <source>
        <dbReference type="EMBL" id="PSH57111.1"/>
    </source>
</evidence>
<name>A0A2P7ASA9_9HYPH</name>
<comment type="caution">
    <text evidence="1">The sequence shown here is derived from an EMBL/GenBank/DDBJ whole genome shotgun (WGS) entry which is preliminary data.</text>
</comment>
<dbReference type="Proteomes" id="UP000241158">
    <property type="component" value="Unassembled WGS sequence"/>
</dbReference>
<dbReference type="RefSeq" id="WP_106717876.1">
    <property type="nucleotide sequence ID" value="NZ_JACHXT010000003.1"/>
</dbReference>
<sequence length="77" mass="8576">MIARPQRCLNDPKRAEDCELAIQLRLMELLSDAFAAGWGKLEVLAAMNRIADQAALKLDAKIRVDVASYLGKFSRKS</sequence>
<organism evidence="1 2">
    <name type="scientific">Phyllobacterium endophyticum</name>
    <dbReference type="NCBI Taxonomy" id="1149773"/>
    <lineage>
        <taxon>Bacteria</taxon>
        <taxon>Pseudomonadati</taxon>
        <taxon>Pseudomonadota</taxon>
        <taxon>Alphaproteobacteria</taxon>
        <taxon>Hyphomicrobiales</taxon>
        <taxon>Phyllobacteriaceae</taxon>
        <taxon>Phyllobacterium</taxon>
    </lineage>
</organism>
<dbReference type="AlphaFoldDB" id="A0A2P7ASA9"/>
<proteinExistence type="predicted"/>